<name>A0A0D0DBN4_9AGAM</name>
<reference evidence="2" key="2">
    <citation type="submission" date="2015-01" db="EMBL/GenBank/DDBJ databases">
        <title>Evolutionary Origins and Diversification of the Mycorrhizal Mutualists.</title>
        <authorList>
            <consortium name="DOE Joint Genome Institute"/>
            <consortium name="Mycorrhizal Genomics Consortium"/>
            <person name="Kohler A."/>
            <person name="Kuo A."/>
            <person name="Nagy L.G."/>
            <person name="Floudas D."/>
            <person name="Copeland A."/>
            <person name="Barry K.W."/>
            <person name="Cichocki N."/>
            <person name="Veneault-Fourrey C."/>
            <person name="LaButti K."/>
            <person name="Lindquist E.A."/>
            <person name="Lipzen A."/>
            <person name="Lundell T."/>
            <person name="Morin E."/>
            <person name="Murat C."/>
            <person name="Riley R."/>
            <person name="Ohm R."/>
            <person name="Sun H."/>
            <person name="Tunlid A."/>
            <person name="Henrissat B."/>
            <person name="Grigoriev I.V."/>
            <person name="Hibbett D.S."/>
            <person name="Martin F."/>
        </authorList>
    </citation>
    <scope>NUCLEOTIDE SEQUENCE [LARGE SCALE GENOMIC DNA]</scope>
    <source>
        <strain evidence="2">Ve08.2h10</strain>
    </source>
</reference>
<dbReference type="AlphaFoldDB" id="A0A0D0DBN4"/>
<organism evidence="1 2">
    <name type="scientific">Paxillus rubicundulus Ve08.2h10</name>
    <dbReference type="NCBI Taxonomy" id="930991"/>
    <lineage>
        <taxon>Eukaryota</taxon>
        <taxon>Fungi</taxon>
        <taxon>Dikarya</taxon>
        <taxon>Basidiomycota</taxon>
        <taxon>Agaricomycotina</taxon>
        <taxon>Agaricomycetes</taxon>
        <taxon>Agaricomycetidae</taxon>
        <taxon>Boletales</taxon>
        <taxon>Paxilineae</taxon>
        <taxon>Paxillaceae</taxon>
        <taxon>Paxillus</taxon>
    </lineage>
</organism>
<protein>
    <submittedName>
        <fullName evidence="1">Uncharacterized protein</fullName>
    </submittedName>
</protein>
<dbReference type="HOGENOM" id="CLU_2868336_0_0_1"/>
<dbReference type="InParanoid" id="A0A0D0DBN4"/>
<reference evidence="1 2" key="1">
    <citation type="submission" date="2014-04" db="EMBL/GenBank/DDBJ databases">
        <authorList>
            <consortium name="DOE Joint Genome Institute"/>
            <person name="Kuo A."/>
            <person name="Kohler A."/>
            <person name="Jargeat P."/>
            <person name="Nagy L.G."/>
            <person name="Floudas D."/>
            <person name="Copeland A."/>
            <person name="Barry K.W."/>
            <person name="Cichocki N."/>
            <person name="Veneault-Fourrey C."/>
            <person name="LaButti K."/>
            <person name="Lindquist E.A."/>
            <person name="Lipzen A."/>
            <person name="Lundell T."/>
            <person name="Morin E."/>
            <person name="Murat C."/>
            <person name="Sun H."/>
            <person name="Tunlid A."/>
            <person name="Henrissat B."/>
            <person name="Grigoriev I.V."/>
            <person name="Hibbett D.S."/>
            <person name="Martin F."/>
            <person name="Nordberg H.P."/>
            <person name="Cantor M.N."/>
            <person name="Hua S.X."/>
        </authorList>
    </citation>
    <scope>NUCLEOTIDE SEQUENCE [LARGE SCALE GENOMIC DNA]</scope>
    <source>
        <strain evidence="1 2">Ve08.2h10</strain>
    </source>
</reference>
<evidence type="ECO:0000313" key="1">
    <source>
        <dbReference type="EMBL" id="KIK74670.1"/>
    </source>
</evidence>
<proteinExistence type="predicted"/>
<dbReference type="Proteomes" id="UP000054538">
    <property type="component" value="Unassembled WGS sequence"/>
</dbReference>
<evidence type="ECO:0000313" key="2">
    <source>
        <dbReference type="Proteomes" id="UP000054538"/>
    </source>
</evidence>
<keyword evidence="2" id="KW-1185">Reference proteome</keyword>
<gene>
    <name evidence="1" type="ORF">PAXRUDRAFT_529141</name>
</gene>
<accession>A0A0D0DBN4</accession>
<dbReference type="EMBL" id="KN828654">
    <property type="protein sequence ID" value="KIK74670.1"/>
    <property type="molecule type" value="Genomic_DNA"/>
</dbReference>
<sequence>MLSPFFFASSDRFLPRARQHFTLPPTLHSPHPDFPILTSQFKVILWPVPTVHMSYPLSSPFCIF</sequence>